<dbReference type="EMBL" id="MU404356">
    <property type="protein sequence ID" value="KAI1611647.1"/>
    <property type="molecule type" value="Genomic_DNA"/>
</dbReference>
<name>A0AAN6IBE5_9EURO</name>
<gene>
    <name evidence="2" type="ORF">EDD36DRAFT_295388</name>
</gene>
<feature type="signal peptide" evidence="1">
    <location>
        <begin position="1"/>
        <end position="19"/>
    </location>
</feature>
<dbReference type="Proteomes" id="UP001203852">
    <property type="component" value="Unassembled WGS sequence"/>
</dbReference>
<sequence length="105" mass="11611">MIFLLDLSVFQLVFISARASRLRQSIQSQNRTSYKPPKLNQRTATVARPIHHGQKETQLPVVQPRRTKKVALLVAATSCMLGWALPVAPPSLALNSTIASERCSC</sequence>
<accession>A0AAN6IBE5</accession>
<dbReference type="AlphaFoldDB" id="A0AAN6IBE5"/>
<evidence type="ECO:0000313" key="2">
    <source>
        <dbReference type="EMBL" id="KAI1611647.1"/>
    </source>
</evidence>
<keyword evidence="3" id="KW-1185">Reference proteome</keyword>
<reference evidence="2" key="1">
    <citation type="journal article" date="2022" name="bioRxiv">
        <title>Deciphering the potential niche of two novel black yeast fungi from a biological soil crust based on their genomes, phenotypes, and melanin regulation.</title>
        <authorList>
            <consortium name="DOE Joint Genome Institute"/>
            <person name="Carr E.C."/>
            <person name="Barton Q."/>
            <person name="Grambo S."/>
            <person name="Sullivan M."/>
            <person name="Renfro C.M."/>
            <person name="Kuo A."/>
            <person name="Pangilinan J."/>
            <person name="Lipzen A."/>
            <person name="Keymanesh K."/>
            <person name="Savage E."/>
            <person name="Barry K."/>
            <person name="Grigoriev I.V."/>
            <person name="Riekhof W.R."/>
            <person name="Harris S.S."/>
        </authorList>
    </citation>
    <scope>NUCLEOTIDE SEQUENCE</scope>
    <source>
        <strain evidence="2">JF 03-4F</strain>
    </source>
</reference>
<protein>
    <submittedName>
        <fullName evidence="2">Uncharacterized protein</fullName>
    </submittedName>
</protein>
<proteinExistence type="predicted"/>
<feature type="chain" id="PRO_5042826277" evidence="1">
    <location>
        <begin position="20"/>
        <end position="105"/>
    </location>
</feature>
<comment type="caution">
    <text evidence="2">The sequence shown here is derived from an EMBL/GenBank/DDBJ whole genome shotgun (WGS) entry which is preliminary data.</text>
</comment>
<evidence type="ECO:0000256" key="1">
    <source>
        <dbReference type="SAM" id="SignalP"/>
    </source>
</evidence>
<organism evidence="2 3">
    <name type="scientific">Exophiala viscosa</name>
    <dbReference type="NCBI Taxonomy" id="2486360"/>
    <lineage>
        <taxon>Eukaryota</taxon>
        <taxon>Fungi</taxon>
        <taxon>Dikarya</taxon>
        <taxon>Ascomycota</taxon>
        <taxon>Pezizomycotina</taxon>
        <taxon>Eurotiomycetes</taxon>
        <taxon>Chaetothyriomycetidae</taxon>
        <taxon>Chaetothyriales</taxon>
        <taxon>Herpotrichiellaceae</taxon>
        <taxon>Exophiala</taxon>
    </lineage>
</organism>
<keyword evidence="1" id="KW-0732">Signal</keyword>
<evidence type="ECO:0000313" key="3">
    <source>
        <dbReference type="Proteomes" id="UP001203852"/>
    </source>
</evidence>